<dbReference type="InterPro" id="IPR018312">
    <property type="entry name" value="Chromosome_initiator_DnaA_CS"/>
</dbReference>
<dbReference type="InterPro" id="IPR013159">
    <property type="entry name" value="DnaA_C"/>
</dbReference>
<feature type="binding site" evidence="8">
    <location>
        <position position="160"/>
    </location>
    <ligand>
        <name>ATP</name>
        <dbReference type="ChEBI" id="CHEBI:30616"/>
    </ligand>
</feature>
<dbReference type="CDD" id="cd00009">
    <property type="entry name" value="AAA"/>
    <property type="match status" value="1"/>
</dbReference>
<dbReference type="Gene3D" id="1.10.8.60">
    <property type="match status" value="1"/>
</dbReference>
<dbReference type="GO" id="GO:0005524">
    <property type="term" value="F:ATP binding"/>
    <property type="evidence" value="ECO:0007669"/>
    <property type="project" value="UniProtKB-UniRule"/>
</dbReference>
<comment type="caution">
    <text evidence="8">Lacks conserved residue(s) required for the propagation of feature annotation.</text>
</comment>
<evidence type="ECO:0000256" key="11">
    <source>
        <dbReference type="RuleBase" id="RU004227"/>
    </source>
</evidence>
<reference evidence="15" key="1">
    <citation type="submission" date="2016-05" db="EMBL/GenBank/DDBJ databases">
        <authorList>
            <person name="Holder M.E."/>
            <person name="Ajami N.J."/>
            <person name="Petrosino J.F."/>
        </authorList>
    </citation>
    <scope>NUCLEOTIDE SEQUENCE [LARGE SCALE GENOMIC DNA]</scope>
    <source>
        <strain evidence="15">ATCC 700696</strain>
    </source>
</reference>
<keyword evidence="5 8" id="KW-0067">ATP-binding</keyword>
<dbReference type="InterPro" id="IPR020591">
    <property type="entry name" value="Chromosome_initiator_DnaA-like"/>
</dbReference>
<evidence type="ECO:0000256" key="8">
    <source>
        <dbReference type="HAMAP-Rule" id="MF_00377"/>
    </source>
</evidence>
<dbReference type="SMART" id="SM00760">
    <property type="entry name" value="Bac_DnaA_C"/>
    <property type="match status" value="1"/>
</dbReference>
<gene>
    <name evidence="8" type="primary">dnaA</name>
    <name evidence="14" type="ORF">AXF17_01595</name>
</gene>
<dbReference type="SUPFAM" id="SSF52540">
    <property type="entry name" value="P-loop containing nucleoside triphosphate hydrolases"/>
    <property type="match status" value="1"/>
</dbReference>
<feature type="binding site" evidence="8">
    <location>
        <position position="163"/>
    </location>
    <ligand>
        <name>ATP</name>
        <dbReference type="ChEBI" id="CHEBI:30616"/>
    </ligand>
</feature>
<dbReference type="Gene3D" id="3.30.300.180">
    <property type="match status" value="1"/>
</dbReference>
<dbReference type="InterPro" id="IPR001957">
    <property type="entry name" value="Chromosome_initiator_DnaA"/>
</dbReference>
<dbReference type="InterPro" id="IPR038454">
    <property type="entry name" value="DnaA_N_sf"/>
</dbReference>
<evidence type="ECO:0000256" key="3">
    <source>
        <dbReference type="ARBA" id="ARBA00022705"/>
    </source>
</evidence>
<protein>
    <recommendedName>
        <fullName evidence="8 9">Chromosomal replication initiator protein DnaA</fullName>
    </recommendedName>
</protein>
<evidence type="ECO:0000313" key="15">
    <source>
        <dbReference type="Proteomes" id="UP000214689"/>
    </source>
</evidence>
<evidence type="ECO:0000256" key="4">
    <source>
        <dbReference type="ARBA" id="ARBA00022741"/>
    </source>
</evidence>
<evidence type="ECO:0000256" key="6">
    <source>
        <dbReference type="ARBA" id="ARBA00023121"/>
    </source>
</evidence>
<dbReference type="Gene3D" id="3.40.50.300">
    <property type="entry name" value="P-loop containing nucleotide triphosphate hydrolases"/>
    <property type="match status" value="1"/>
</dbReference>
<dbReference type="InterPro" id="IPR010921">
    <property type="entry name" value="Trp_repressor/repl_initiator"/>
</dbReference>
<dbReference type="InterPro" id="IPR003593">
    <property type="entry name" value="AAA+_ATPase"/>
</dbReference>
<comment type="function">
    <text evidence="8 10">Plays an essential role in the initiation and regulation of chromosomal replication. ATP-DnaA binds to the origin of replication (oriC) to initiate formation of the DNA replication initiation complex once per cell cycle. Binds the DnaA box (a 9 base pair repeat at the origin) and separates the double-stranded (ds)DNA. Forms a right-handed helical filament on oriC DNA; dsDNA binds to the exterior of the filament while single-stranded (ss)DNA is stabiized in the filament's interior. The ATP-DnaA-oriC complex binds and stabilizes one strand of the AT-rich DNA unwinding element (DUE), permitting loading of DNA polymerase. After initiation quickly degrades to an ADP-DnaA complex that is not apt for DNA replication. Binds acidic phospholipids.</text>
</comment>
<feature type="domain" description="Chromosomal replication initiator DnaA C-terminal" evidence="13">
    <location>
        <begin position="363"/>
        <end position="432"/>
    </location>
</feature>
<keyword evidence="7 8" id="KW-0238">DNA-binding</keyword>
<proteinExistence type="inferred from homology"/>
<dbReference type="Pfam" id="PF00308">
    <property type="entry name" value="Bac_DnaA"/>
    <property type="match status" value="1"/>
</dbReference>
<dbReference type="Proteomes" id="UP000214689">
    <property type="component" value="Chromosome"/>
</dbReference>
<feature type="binding site" evidence="8">
    <location>
        <position position="164"/>
    </location>
    <ligand>
        <name>ATP</name>
        <dbReference type="ChEBI" id="CHEBI:30616"/>
    </ligand>
</feature>
<comment type="subunit">
    <text evidence="8">Oligomerizes as a right-handed, spiral filament on DNA at oriC.</text>
</comment>
<accession>A0A223AQT6</accession>
<dbReference type="EMBL" id="CP016199">
    <property type="protein sequence ID" value="ASS37289.1"/>
    <property type="molecule type" value="Genomic_DNA"/>
</dbReference>
<evidence type="ECO:0000259" key="13">
    <source>
        <dbReference type="SMART" id="SM00760"/>
    </source>
</evidence>
<dbReference type="PANTHER" id="PTHR30050:SF2">
    <property type="entry name" value="CHROMOSOMAL REPLICATION INITIATOR PROTEIN DNAA"/>
    <property type="match status" value="1"/>
</dbReference>
<evidence type="ECO:0000256" key="9">
    <source>
        <dbReference type="NCBIfam" id="TIGR00362"/>
    </source>
</evidence>
<evidence type="ECO:0000256" key="10">
    <source>
        <dbReference type="RuleBase" id="RU000577"/>
    </source>
</evidence>
<comment type="domain">
    <text evidence="8">Domain I is involved in oligomerization and binding regulators, domain II is flexibile and of varying length in different bacteria, domain III forms the AAA+ region, while domain IV binds dsDNA.</text>
</comment>
<dbReference type="GO" id="GO:0006270">
    <property type="term" value="P:DNA replication initiation"/>
    <property type="evidence" value="ECO:0007669"/>
    <property type="project" value="UniProtKB-UniRule"/>
</dbReference>
<feature type="region of interest" description="Domain IV, binds dsDNA" evidence="8">
    <location>
        <begin position="336"/>
        <end position="458"/>
    </location>
</feature>
<keyword evidence="15" id="KW-1185">Reference proteome</keyword>
<dbReference type="PROSITE" id="PS01008">
    <property type="entry name" value="DNAA"/>
    <property type="match status" value="1"/>
</dbReference>
<feature type="domain" description="AAA+ ATPase" evidence="12">
    <location>
        <begin position="149"/>
        <end position="283"/>
    </location>
</feature>
<dbReference type="GO" id="GO:0003688">
    <property type="term" value="F:DNA replication origin binding"/>
    <property type="evidence" value="ECO:0007669"/>
    <property type="project" value="UniProtKB-UniRule"/>
</dbReference>
<dbReference type="Gene3D" id="1.10.1750.10">
    <property type="match status" value="1"/>
</dbReference>
<dbReference type="AlphaFoldDB" id="A0A223AQT6"/>
<feature type="region of interest" description="Domain I, interacts with DnaA modulators" evidence="8">
    <location>
        <begin position="1"/>
        <end position="96"/>
    </location>
</feature>
<name>A0A223AQT6_9FIRM</name>
<sequence length="458" mass="52928">MFIHLGGSILDTNKIWDSFIEEIRKSTSKLSFDMFFSDLSLYKLDFDNNTIYIQLEDISIIKFLREKYIVQIEEIFSRLLGDDFQVVIKSKDEYKSNKIDKKKKVRKSLYKDNSKLFNPKFNFENFVVGGNNRFAYAASLAVAESPAEAYNPLFLYGGSGLGKTHLMQAIGIQVIKNDPASNVLYISSETFTNELIEAINTQNTNQFKEKYRNIDILLIDDIQFLEGKEATQEEFFHTFNTLYENNKQIVISSDRPPSNLQKLDERLTTRFGFGITADVQPADFETRVAILKKKIELADIELDSDIEEVCNLIAEKIKYNIRELEGAMNRMISFSEIMNNKIDLDFAKIVLKDIYRDTDKAIAPERIRSTVASYYNIKVSDLDSKRRTAEIALARQVAMYLCRESTDFSFSKIGEIFGGRDHSTVMSNCNKIQILYKEDELIKYDIDEINKKLKKHDL</sequence>
<dbReference type="NCBIfam" id="TIGR00362">
    <property type="entry name" value="DnaA"/>
    <property type="match status" value="1"/>
</dbReference>
<dbReference type="FunFam" id="3.40.50.300:FF:000668">
    <property type="entry name" value="Chromosomal replication initiator protein DnaA"/>
    <property type="match status" value="1"/>
</dbReference>
<dbReference type="GO" id="GO:0005737">
    <property type="term" value="C:cytoplasm"/>
    <property type="evidence" value="ECO:0007669"/>
    <property type="project" value="UniProtKB-SubCell"/>
</dbReference>
<dbReference type="GO" id="GO:0008289">
    <property type="term" value="F:lipid binding"/>
    <property type="evidence" value="ECO:0007669"/>
    <property type="project" value="UniProtKB-KW"/>
</dbReference>
<evidence type="ECO:0000256" key="1">
    <source>
        <dbReference type="ARBA" id="ARBA00006583"/>
    </source>
</evidence>
<comment type="subcellular location">
    <subcellularLocation>
        <location evidence="8">Cytoplasm</location>
    </subcellularLocation>
</comment>
<dbReference type="PANTHER" id="PTHR30050">
    <property type="entry name" value="CHROMOSOMAL REPLICATION INITIATOR PROTEIN DNAA"/>
    <property type="match status" value="1"/>
</dbReference>
<dbReference type="PRINTS" id="PR00051">
    <property type="entry name" value="DNAA"/>
</dbReference>
<dbReference type="Pfam" id="PF08299">
    <property type="entry name" value="Bac_DnaA_C"/>
    <property type="match status" value="1"/>
</dbReference>
<evidence type="ECO:0000256" key="5">
    <source>
        <dbReference type="ARBA" id="ARBA00022840"/>
    </source>
</evidence>
<comment type="similarity">
    <text evidence="1 8 11">Belongs to the DnaA family.</text>
</comment>
<feature type="binding site" evidence="8">
    <location>
        <position position="162"/>
    </location>
    <ligand>
        <name>ATP</name>
        <dbReference type="ChEBI" id="CHEBI:30616"/>
    </ligand>
</feature>
<organism evidence="14 15">
    <name type="scientific">Mogibacterium pumilum</name>
    <dbReference type="NCBI Taxonomy" id="86332"/>
    <lineage>
        <taxon>Bacteria</taxon>
        <taxon>Bacillati</taxon>
        <taxon>Bacillota</taxon>
        <taxon>Clostridia</taxon>
        <taxon>Peptostreptococcales</taxon>
        <taxon>Anaerovoracaceae</taxon>
        <taxon>Mogibacterium</taxon>
    </lineage>
</organism>
<evidence type="ECO:0000313" key="14">
    <source>
        <dbReference type="EMBL" id="ASS37289.1"/>
    </source>
</evidence>
<dbReference type="CDD" id="cd06571">
    <property type="entry name" value="Bac_DnaA_C"/>
    <property type="match status" value="1"/>
</dbReference>
<evidence type="ECO:0000259" key="12">
    <source>
        <dbReference type="SMART" id="SM00382"/>
    </source>
</evidence>
<evidence type="ECO:0000256" key="7">
    <source>
        <dbReference type="ARBA" id="ARBA00023125"/>
    </source>
</evidence>
<dbReference type="InterPro" id="IPR013317">
    <property type="entry name" value="DnaA_dom"/>
</dbReference>
<evidence type="ECO:0000256" key="2">
    <source>
        <dbReference type="ARBA" id="ARBA00022490"/>
    </source>
</evidence>
<dbReference type="GO" id="GO:0006275">
    <property type="term" value="P:regulation of DNA replication"/>
    <property type="evidence" value="ECO:0007669"/>
    <property type="project" value="UniProtKB-UniRule"/>
</dbReference>
<keyword evidence="4 8" id="KW-0547">Nucleotide-binding</keyword>
<keyword evidence="6 8" id="KW-0446">Lipid-binding</keyword>
<keyword evidence="3 8" id="KW-0235">DNA replication</keyword>
<dbReference type="SUPFAM" id="SSF48295">
    <property type="entry name" value="TrpR-like"/>
    <property type="match status" value="1"/>
</dbReference>
<keyword evidence="2 8" id="KW-0963">Cytoplasm</keyword>
<dbReference type="InterPro" id="IPR027417">
    <property type="entry name" value="P-loop_NTPase"/>
</dbReference>
<dbReference type="SMART" id="SM00382">
    <property type="entry name" value="AAA"/>
    <property type="match status" value="1"/>
</dbReference>
<dbReference type="GO" id="GO:0005886">
    <property type="term" value="C:plasma membrane"/>
    <property type="evidence" value="ECO:0007669"/>
    <property type="project" value="TreeGrafter"/>
</dbReference>
<dbReference type="HAMAP" id="MF_00377">
    <property type="entry name" value="DnaA_bact"/>
    <property type="match status" value="1"/>
</dbReference>